<name>A0AAV7LPE5_PLEWA</name>
<dbReference type="EMBL" id="JANPWB010000015">
    <property type="protein sequence ID" value="KAJ1089330.1"/>
    <property type="molecule type" value="Genomic_DNA"/>
</dbReference>
<evidence type="ECO:0000313" key="2">
    <source>
        <dbReference type="EMBL" id="KAJ1089330.1"/>
    </source>
</evidence>
<comment type="caution">
    <text evidence="2">The sequence shown here is derived from an EMBL/GenBank/DDBJ whole genome shotgun (WGS) entry which is preliminary data.</text>
</comment>
<protein>
    <submittedName>
        <fullName evidence="2">Uncharacterized protein</fullName>
    </submittedName>
</protein>
<dbReference type="Proteomes" id="UP001066276">
    <property type="component" value="Chromosome 11"/>
</dbReference>
<accession>A0AAV7LPE5</accession>
<dbReference type="AlphaFoldDB" id="A0AAV7LPE5"/>
<evidence type="ECO:0000256" key="1">
    <source>
        <dbReference type="SAM" id="MobiDB-lite"/>
    </source>
</evidence>
<keyword evidence="3" id="KW-1185">Reference proteome</keyword>
<gene>
    <name evidence="2" type="ORF">NDU88_002481</name>
</gene>
<sequence>MEARKRKGRSQTQQDREEQEAASWRRLCSRPLGPFGILTLAKLQTAAKEEKTRKTVKQRGREGPGSCITALRHPEPVGTQHSCRAAELQRESEEIE</sequence>
<proteinExistence type="predicted"/>
<reference evidence="2" key="1">
    <citation type="journal article" date="2022" name="bioRxiv">
        <title>Sequencing and chromosome-scale assembly of the giantPleurodeles waltlgenome.</title>
        <authorList>
            <person name="Brown T."/>
            <person name="Elewa A."/>
            <person name="Iarovenko S."/>
            <person name="Subramanian E."/>
            <person name="Araus A.J."/>
            <person name="Petzold A."/>
            <person name="Susuki M."/>
            <person name="Suzuki K.-i.T."/>
            <person name="Hayashi T."/>
            <person name="Toyoda A."/>
            <person name="Oliveira C."/>
            <person name="Osipova E."/>
            <person name="Leigh N.D."/>
            <person name="Simon A."/>
            <person name="Yun M.H."/>
        </authorList>
    </citation>
    <scope>NUCLEOTIDE SEQUENCE</scope>
    <source>
        <strain evidence="2">20211129_DDA</strain>
        <tissue evidence="2">Liver</tissue>
    </source>
</reference>
<organism evidence="2 3">
    <name type="scientific">Pleurodeles waltl</name>
    <name type="common">Iberian ribbed newt</name>
    <dbReference type="NCBI Taxonomy" id="8319"/>
    <lineage>
        <taxon>Eukaryota</taxon>
        <taxon>Metazoa</taxon>
        <taxon>Chordata</taxon>
        <taxon>Craniata</taxon>
        <taxon>Vertebrata</taxon>
        <taxon>Euteleostomi</taxon>
        <taxon>Amphibia</taxon>
        <taxon>Batrachia</taxon>
        <taxon>Caudata</taxon>
        <taxon>Salamandroidea</taxon>
        <taxon>Salamandridae</taxon>
        <taxon>Pleurodelinae</taxon>
        <taxon>Pleurodeles</taxon>
    </lineage>
</organism>
<feature type="compositionally biased region" description="Basic and acidic residues" evidence="1">
    <location>
        <begin position="87"/>
        <end position="96"/>
    </location>
</feature>
<evidence type="ECO:0000313" key="3">
    <source>
        <dbReference type="Proteomes" id="UP001066276"/>
    </source>
</evidence>
<feature type="region of interest" description="Disordered" evidence="1">
    <location>
        <begin position="1"/>
        <end position="26"/>
    </location>
</feature>
<feature type="region of interest" description="Disordered" evidence="1">
    <location>
        <begin position="45"/>
        <end position="96"/>
    </location>
</feature>